<gene>
    <name evidence="2" type="ORF">EUGRSUZ_H01019</name>
</gene>
<feature type="compositionally biased region" description="Basic and acidic residues" evidence="1">
    <location>
        <begin position="8"/>
        <end position="21"/>
    </location>
</feature>
<organism evidence="2">
    <name type="scientific">Eucalyptus grandis</name>
    <name type="common">Flooded gum</name>
    <dbReference type="NCBI Taxonomy" id="71139"/>
    <lineage>
        <taxon>Eukaryota</taxon>
        <taxon>Viridiplantae</taxon>
        <taxon>Streptophyta</taxon>
        <taxon>Embryophyta</taxon>
        <taxon>Tracheophyta</taxon>
        <taxon>Spermatophyta</taxon>
        <taxon>Magnoliopsida</taxon>
        <taxon>eudicotyledons</taxon>
        <taxon>Gunneridae</taxon>
        <taxon>Pentapetalae</taxon>
        <taxon>rosids</taxon>
        <taxon>malvids</taxon>
        <taxon>Myrtales</taxon>
        <taxon>Myrtaceae</taxon>
        <taxon>Myrtoideae</taxon>
        <taxon>Eucalypteae</taxon>
        <taxon>Eucalyptus</taxon>
    </lineage>
</organism>
<evidence type="ECO:0000313" key="2">
    <source>
        <dbReference type="EMBL" id="KCW58336.1"/>
    </source>
</evidence>
<protein>
    <submittedName>
        <fullName evidence="2">Uncharacterized protein</fullName>
    </submittedName>
</protein>
<accession>A0A059AXE7</accession>
<dbReference type="AlphaFoldDB" id="A0A059AXE7"/>
<dbReference type="InParanoid" id="A0A059AXE7"/>
<evidence type="ECO:0000256" key="1">
    <source>
        <dbReference type="SAM" id="MobiDB-lite"/>
    </source>
</evidence>
<reference evidence="2" key="1">
    <citation type="submission" date="2013-07" db="EMBL/GenBank/DDBJ databases">
        <title>The genome of Eucalyptus grandis.</title>
        <authorList>
            <person name="Schmutz J."/>
            <person name="Hayes R."/>
            <person name="Myburg A."/>
            <person name="Tuskan G."/>
            <person name="Grattapaglia D."/>
            <person name="Rokhsar D.S."/>
        </authorList>
    </citation>
    <scope>NUCLEOTIDE SEQUENCE</scope>
    <source>
        <tissue evidence="2">Leaf extractions</tissue>
    </source>
</reference>
<proteinExistence type="predicted"/>
<dbReference type="EMBL" id="KK198760">
    <property type="protein sequence ID" value="KCW58336.1"/>
    <property type="molecule type" value="Genomic_DNA"/>
</dbReference>
<feature type="region of interest" description="Disordered" evidence="1">
    <location>
        <begin position="1"/>
        <end position="22"/>
    </location>
</feature>
<sequence length="271" mass="30601">MQISQANEGEKRHPLVQKREPIQSTDTKLTFYHCQQDEVRTSETSDNIHIKHRGKETKIQSASSTFATAIDTSALKQVCGRYYGLYRTWDLPGLHQRVGNLGNINHQPTDHLHDLEYRVQGPEPLSKLHGLGPEDIVCQLDLGILLRSSIDTHHELSVSLLQLPHFSDQIPQLLLPPHPGAPGGFPVGLHPLPLPFIIGHPTEPRVAIGSRARLTPNRTHFRGPFPAINQSLDSENDRSECLRVPGVNNEFRWNQREARIAINRREREGRS</sequence>
<dbReference type="Gramene" id="KCW58336">
    <property type="protein sequence ID" value="KCW58336"/>
    <property type="gene ID" value="EUGRSUZ_H01019"/>
</dbReference>
<name>A0A059AXE7_EUCGR</name>